<reference evidence="2 3" key="1">
    <citation type="submission" date="2016-11" db="EMBL/GenBank/DDBJ databases">
        <title>Description of two novel members of the family Erysipelotrichaceae: Ileibacterium lipovorans gen. nov., sp. nov. and Dubosiella newyorkensis, gen. nov., sp. nov.</title>
        <authorList>
            <person name="Cox L.M."/>
            <person name="Sohn J."/>
            <person name="Tyrrell K.L."/>
            <person name="Citron D.M."/>
            <person name="Lawson P.A."/>
            <person name="Patel N.B."/>
            <person name="Iizumi T."/>
            <person name="Perez-Perez G.I."/>
            <person name="Goldstein E.J."/>
            <person name="Blaser M.J."/>
        </authorList>
    </citation>
    <scope>NUCLEOTIDE SEQUENCE [LARGE SCALE GENOMIC DNA]</scope>
    <source>
        <strain evidence="2 3">NYU-BL-A4</strain>
    </source>
</reference>
<dbReference type="AlphaFoldDB" id="A0A1U7NM22"/>
<dbReference type="InterPro" id="IPR025579">
    <property type="entry name" value="DUF4357"/>
</dbReference>
<dbReference type="GeneID" id="78275652"/>
<evidence type="ECO:0000313" key="3">
    <source>
        <dbReference type="Proteomes" id="UP000186705"/>
    </source>
</evidence>
<dbReference type="InterPro" id="IPR018306">
    <property type="entry name" value="Phage_T5_Orf172_DNA-bd"/>
</dbReference>
<sequence>MAKGIIYVMSTVVPGLIKIGKTGKNNFESRMYNLERNGYSNVTGLRRKFAIEVNDYDEKEALLDDIFSKSRVPNTELFALDLDLVIQLLSSFEGLQIYPSMETKEQVFTEATKKRRSNEECGNIPEGTYFLNRKVKGFGLVKAAMEVKDGNFIVLKGSTCAPSDQDRLPECRKNAQIKNNILQQNVICHSPSTAGSVVIGKAINGWKEWKDQSRQPLDIYRFKPD</sequence>
<accession>A0A1U7NM22</accession>
<dbReference type="OrthoDB" id="2656488at2"/>
<dbReference type="Pfam" id="PF14267">
    <property type="entry name" value="DUF4357"/>
    <property type="match status" value="1"/>
</dbReference>
<keyword evidence="3" id="KW-1185">Reference proteome</keyword>
<name>A0A1U7NM22_9FIRM</name>
<comment type="caution">
    <text evidence="2">The sequence shown here is derived from an EMBL/GenBank/DDBJ whole genome shotgun (WGS) entry which is preliminary data.</text>
</comment>
<dbReference type="SMART" id="SM00974">
    <property type="entry name" value="T5orf172"/>
    <property type="match status" value="1"/>
</dbReference>
<organism evidence="2 3">
    <name type="scientific">Dubosiella newyorkensis</name>
    <dbReference type="NCBI Taxonomy" id="1862672"/>
    <lineage>
        <taxon>Bacteria</taxon>
        <taxon>Bacillati</taxon>
        <taxon>Bacillota</taxon>
        <taxon>Erysipelotrichia</taxon>
        <taxon>Erysipelotrichales</taxon>
        <taxon>Erysipelotrichaceae</taxon>
        <taxon>Dubosiella</taxon>
    </lineage>
</organism>
<dbReference type="EMBL" id="MPKA01000067">
    <property type="protein sequence ID" value="OLU46183.1"/>
    <property type="molecule type" value="Genomic_DNA"/>
</dbReference>
<dbReference type="Pfam" id="PF10544">
    <property type="entry name" value="T5orf172"/>
    <property type="match status" value="1"/>
</dbReference>
<proteinExistence type="predicted"/>
<dbReference type="Proteomes" id="UP000186705">
    <property type="component" value="Unassembled WGS sequence"/>
</dbReference>
<dbReference type="RefSeq" id="WP_076341520.1">
    <property type="nucleotide sequence ID" value="NZ_CAPDDE010000049.1"/>
</dbReference>
<protein>
    <recommendedName>
        <fullName evidence="1">Bacteriophage T5 Orf172 DNA-binding domain-containing protein</fullName>
    </recommendedName>
</protein>
<feature type="domain" description="Bacteriophage T5 Orf172 DNA-binding" evidence="1">
    <location>
        <begin position="11"/>
        <end position="92"/>
    </location>
</feature>
<gene>
    <name evidence="2" type="ORF">BO225_06805</name>
</gene>
<dbReference type="STRING" id="1862672.BO225_06805"/>
<evidence type="ECO:0000259" key="1">
    <source>
        <dbReference type="SMART" id="SM00974"/>
    </source>
</evidence>
<evidence type="ECO:0000313" key="2">
    <source>
        <dbReference type="EMBL" id="OLU46183.1"/>
    </source>
</evidence>